<protein>
    <submittedName>
        <fullName evidence="1">Alpha/beta hydrolase</fullName>
    </submittedName>
</protein>
<name>A0A7Y0EP44_9CLOT</name>
<dbReference type="PANTHER" id="PTHR48098:SF6">
    <property type="entry name" value="FERRI-BACILLIBACTIN ESTERASE BESA"/>
    <property type="match status" value="1"/>
</dbReference>
<evidence type="ECO:0000313" key="1">
    <source>
        <dbReference type="EMBL" id="NMM65905.1"/>
    </source>
</evidence>
<proteinExistence type="predicted"/>
<organism evidence="1 2">
    <name type="scientific">Clostridium muellerianum</name>
    <dbReference type="NCBI Taxonomy" id="2716538"/>
    <lineage>
        <taxon>Bacteria</taxon>
        <taxon>Bacillati</taxon>
        <taxon>Bacillota</taxon>
        <taxon>Clostridia</taxon>
        <taxon>Eubacteriales</taxon>
        <taxon>Clostridiaceae</taxon>
        <taxon>Clostridium</taxon>
    </lineage>
</organism>
<gene>
    <name evidence="1" type="ORF">HBE96_25340</name>
</gene>
<comment type="caution">
    <text evidence="1">The sequence shown here is derived from an EMBL/GenBank/DDBJ whole genome shotgun (WGS) entry which is preliminary data.</text>
</comment>
<dbReference type="GO" id="GO:0016787">
    <property type="term" value="F:hydrolase activity"/>
    <property type="evidence" value="ECO:0007669"/>
    <property type="project" value="UniProtKB-KW"/>
</dbReference>
<dbReference type="EMBL" id="JABBNI010000067">
    <property type="protein sequence ID" value="NMM65905.1"/>
    <property type="molecule type" value="Genomic_DNA"/>
</dbReference>
<reference evidence="1 2" key="1">
    <citation type="submission" date="2020-06" db="EMBL/GenBank/DDBJ databases">
        <title>Complete Genome Sequence of Clostridium muelleri sp. nov. P21T, an Acid-Alcohol Producing Acetogen Isolated from Old Hay.</title>
        <authorList>
            <person name="Duncan K.E."/>
            <person name="Tanner R.S."/>
        </authorList>
    </citation>
    <scope>NUCLEOTIDE SEQUENCE [LARGE SCALE GENOMIC DNA]</scope>
    <source>
        <strain evidence="1 2">P21</strain>
    </source>
</reference>
<keyword evidence="2" id="KW-1185">Reference proteome</keyword>
<dbReference type="Proteomes" id="UP000537131">
    <property type="component" value="Unassembled WGS sequence"/>
</dbReference>
<dbReference type="InterPro" id="IPR000801">
    <property type="entry name" value="Esterase-like"/>
</dbReference>
<evidence type="ECO:0000313" key="2">
    <source>
        <dbReference type="Proteomes" id="UP000537131"/>
    </source>
</evidence>
<dbReference type="RefSeq" id="WP_169300490.1">
    <property type="nucleotide sequence ID" value="NZ_JABBNI010000067.1"/>
</dbReference>
<dbReference type="InterPro" id="IPR029058">
    <property type="entry name" value="AB_hydrolase_fold"/>
</dbReference>
<dbReference type="SUPFAM" id="SSF53474">
    <property type="entry name" value="alpha/beta-Hydrolases"/>
    <property type="match status" value="1"/>
</dbReference>
<keyword evidence="1" id="KW-0378">Hydrolase</keyword>
<dbReference type="PANTHER" id="PTHR48098">
    <property type="entry name" value="ENTEROCHELIN ESTERASE-RELATED"/>
    <property type="match status" value="1"/>
</dbReference>
<dbReference type="Gene3D" id="3.40.50.1820">
    <property type="entry name" value="alpha/beta hydrolase"/>
    <property type="match status" value="1"/>
</dbReference>
<sequence>MNGTIQSLNINEHHCSLYLPPNYNILNVNYPVVYMNGDNNIEEIIDSIESHFDADCSAFILISIQSKNWNHDFSPWPAPAVGKNSEDFSGCAYEYLSVLTKVIKPFIDAHYKTKTEPKNTVLIGYSLGGLATLYSLYQFGIFGKVGSLSGSLWYDDWIEFISYNSPINTAVKVYLSLGKSEDHSRNQRMAKVSNCTQKTFSILSKQLMSSESIILEWNNGGHFTEVPQRFSKALLWLMHI</sequence>
<dbReference type="AlphaFoldDB" id="A0A7Y0EP44"/>
<accession>A0A7Y0EP44</accession>
<dbReference type="Pfam" id="PF00756">
    <property type="entry name" value="Esterase"/>
    <property type="match status" value="1"/>
</dbReference>
<dbReference type="InterPro" id="IPR050583">
    <property type="entry name" value="Mycobacterial_A85_antigen"/>
</dbReference>